<proteinExistence type="predicted"/>
<dbReference type="AlphaFoldDB" id="A0A1F7YKD7"/>
<name>A0A1F7YKD7_9BACT</name>
<dbReference type="EMBL" id="MGGL01000008">
    <property type="protein sequence ID" value="OGM26985.1"/>
    <property type="molecule type" value="Genomic_DNA"/>
</dbReference>
<gene>
    <name evidence="1" type="ORF">A2628_06095</name>
</gene>
<accession>A0A1F7YKD7</accession>
<dbReference type="Proteomes" id="UP000179221">
    <property type="component" value="Unassembled WGS sequence"/>
</dbReference>
<evidence type="ECO:0000313" key="1">
    <source>
        <dbReference type="EMBL" id="OGM26985.1"/>
    </source>
</evidence>
<reference evidence="1 2" key="1">
    <citation type="journal article" date="2016" name="Nat. Commun.">
        <title>Thousands of microbial genomes shed light on interconnected biogeochemical processes in an aquifer system.</title>
        <authorList>
            <person name="Anantharaman K."/>
            <person name="Brown C.T."/>
            <person name="Hug L.A."/>
            <person name="Sharon I."/>
            <person name="Castelle C.J."/>
            <person name="Probst A.J."/>
            <person name="Thomas B.C."/>
            <person name="Singh A."/>
            <person name="Wilkins M.J."/>
            <person name="Karaoz U."/>
            <person name="Brodie E.L."/>
            <person name="Williams K.H."/>
            <person name="Hubbard S.S."/>
            <person name="Banfield J.F."/>
        </authorList>
    </citation>
    <scope>NUCLEOTIDE SEQUENCE [LARGE SCALE GENOMIC DNA]</scope>
</reference>
<organism evidence="1 2">
    <name type="scientific">Candidatus Woesebacteria bacterium RIFCSPHIGHO2_01_FULL_40_22</name>
    <dbReference type="NCBI Taxonomy" id="1802499"/>
    <lineage>
        <taxon>Bacteria</taxon>
        <taxon>Candidatus Woeseibacteriota</taxon>
    </lineage>
</organism>
<evidence type="ECO:0000313" key="2">
    <source>
        <dbReference type="Proteomes" id="UP000179221"/>
    </source>
</evidence>
<comment type="caution">
    <text evidence="1">The sequence shown here is derived from an EMBL/GenBank/DDBJ whole genome shotgun (WGS) entry which is preliminary data.</text>
</comment>
<protein>
    <submittedName>
        <fullName evidence="1">Uncharacterized protein</fullName>
    </submittedName>
</protein>
<sequence length="87" mass="10201">MTLTQSDLDAMKDLIGVVVDEKLEEKLEEKLKYFPSKEEFFSRMDEVMKELKIIREEQTVLSHQVSDHNDRITKVENKVNTQTTALD</sequence>